<sequence length="148" mass="18005">MRTKRINYFDMVINKHEVYNVYEVKRILKPNDIFVTHQVGGKNNESLSKRLIKNFSSQYSYINFNYVSDELKRNSFEILYKNEYFTYLRFYDIGALVYFAKIIQWEFPGFSVDTCFDELLKIHEEFQNNTYIESLEHRFIIACKNIKR</sequence>
<dbReference type="Proteomes" id="UP000198619">
    <property type="component" value="Unassembled WGS sequence"/>
</dbReference>
<name>A0A1I1A1C6_9CLOT</name>
<dbReference type="RefSeq" id="WP_090042370.1">
    <property type="nucleotide sequence ID" value="NZ_FOKI01000027.1"/>
</dbReference>
<dbReference type="STRING" id="84698.SAMN04488528_102716"/>
<proteinExistence type="predicted"/>
<dbReference type="EMBL" id="FOKI01000027">
    <property type="protein sequence ID" value="SFB30430.1"/>
    <property type="molecule type" value="Genomic_DNA"/>
</dbReference>
<evidence type="ECO:0008006" key="3">
    <source>
        <dbReference type="Google" id="ProtNLM"/>
    </source>
</evidence>
<dbReference type="PANTHER" id="PTHR43460">
    <property type="entry name" value="METHYLTRANSFERASE"/>
    <property type="match status" value="1"/>
</dbReference>
<dbReference type="OrthoDB" id="9795864at2"/>
<accession>A0A1I1A1C6</accession>
<dbReference type="AlphaFoldDB" id="A0A1I1A1C6"/>
<organism evidence="1 2">
    <name type="scientific">Clostridium frigidicarnis</name>
    <dbReference type="NCBI Taxonomy" id="84698"/>
    <lineage>
        <taxon>Bacteria</taxon>
        <taxon>Bacillati</taxon>
        <taxon>Bacillota</taxon>
        <taxon>Clostridia</taxon>
        <taxon>Eubacteriales</taxon>
        <taxon>Clostridiaceae</taxon>
        <taxon>Clostridium</taxon>
    </lineage>
</organism>
<reference evidence="1 2" key="1">
    <citation type="submission" date="2016-10" db="EMBL/GenBank/DDBJ databases">
        <authorList>
            <person name="de Groot N.N."/>
        </authorList>
    </citation>
    <scope>NUCLEOTIDE SEQUENCE [LARGE SCALE GENOMIC DNA]</scope>
    <source>
        <strain evidence="1 2">DSM 12271</strain>
    </source>
</reference>
<keyword evidence="2" id="KW-1185">Reference proteome</keyword>
<protein>
    <recommendedName>
        <fullName evidence="3">Methyltransferase domain-containing protein</fullName>
    </recommendedName>
</protein>
<dbReference type="PANTHER" id="PTHR43460:SF1">
    <property type="entry name" value="METHYLTRANSFERASE TYPE 11 DOMAIN-CONTAINING PROTEIN"/>
    <property type="match status" value="1"/>
</dbReference>
<dbReference type="InterPro" id="IPR052939">
    <property type="entry name" value="23S_rRNA_MeTrnsfrase_RlmA"/>
</dbReference>
<evidence type="ECO:0000313" key="1">
    <source>
        <dbReference type="EMBL" id="SFB30430.1"/>
    </source>
</evidence>
<gene>
    <name evidence="1" type="ORF">SAMN04488528_102716</name>
</gene>
<evidence type="ECO:0000313" key="2">
    <source>
        <dbReference type="Proteomes" id="UP000198619"/>
    </source>
</evidence>